<organism evidence="2 3">
    <name type="scientific">Antarctobacter heliothermus</name>
    <dbReference type="NCBI Taxonomy" id="74033"/>
    <lineage>
        <taxon>Bacteria</taxon>
        <taxon>Pseudomonadati</taxon>
        <taxon>Pseudomonadota</taxon>
        <taxon>Alphaproteobacteria</taxon>
        <taxon>Rhodobacterales</taxon>
        <taxon>Roseobacteraceae</taxon>
        <taxon>Antarctobacter</taxon>
    </lineage>
</organism>
<dbReference type="SUPFAM" id="SSF53335">
    <property type="entry name" value="S-adenosyl-L-methionine-dependent methyltransferases"/>
    <property type="match status" value="1"/>
</dbReference>
<dbReference type="GO" id="GO:0032259">
    <property type="term" value="P:methylation"/>
    <property type="evidence" value="ECO:0007669"/>
    <property type="project" value="UniProtKB-KW"/>
</dbReference>
<dbReference type="InterPro" id="IPR006342">
    <property type="entry name" value="FkbM_mtfrase"/>
</dbReference>
<evidence type="ECO:0000313" key="2">
    <source>
        <dbReference type="EMBL" id="SNS28889.1"/>
    </source>
</evidence>
<dbReference type="NCBIfam" id="TIGR01444">
    <property type="entry name" value="fkbM_fam"/>
    <property type="match status" value="1"/>
</dbReference>
<dbReference type="Pfam" id="PF05050">
    <property type="entry name" value="Methyltransf_21"/>
    <property type="match status" value="1"/>
</dbReference>
<dbReference type="PANTHER" id="PTHR32026:SF10">
    <property type="entry name" value="METHYLTRANSFERASE-LIKE PROTEIN 24-RELATED"/>
    <property type="match status" value="1"/>
</dbReference>
<dbReference type="Gene3D" id="3.40.50.150">
    <property type="entry name" value="Vaccinia Virus protein VP39"/>
    <property type="match status" value="1"/>
</dbReference>
<dbReference type="AlphaFoldDB" id="A0A239D9B1"/>
<dbReference type="EMBL" id="FZON01000010">
    <property type="protein sequence ID" value="SNS28889.1"/>
    <property type="molecule type" value="Genomic_DNA"/>
</dbReference>
<sequence length="266" mass="29598">MTLKHSYQRATGLRHPIQDTGIVSGYKLTRLGSPNCGWTFVDDPSLKNSIILSAGLGEDGSFDVEFASKYGATVHIVDPTPRAISHFRSIIERLGQPKEAAYSDTGTQQPECYELGDVTVEQLQLHKVAIWSERKKVKFFLPKNTDHVSHSIVNFQNEYASNTPFIEVDAMPVRDILEENGVALKDVAMLKLDIEGAEIEVIESIFVAGFLPRQVLVEFDEFNVPTKRGVARINRAHALLVEKGYGIIYTDLQKSTVKHSKGLIDA</sequence>
<keyword evidence="2" id="KW-0808">Transferase</keyword>
<dbReference type="Proteomes" id="UP000198440">
    <property type="component" value="Unassembled WGS sequence"/>
</dbReference>
<proteinExistence type="predicted"/>
<feature type="domain" description="Methyltransferase FkbM" evidence="1">
    <location>
        <begin position="61"/>
        <end position="225"/>
    </location>
</feature>
<dbReference type="PANTHER" id="PTHR32026">
    <property type="entry name" value="METHYLTRANSFERASE-LIKE PROTEIN 24"/>
    <property type="match status" value="1"/>
</dbReference>
<dbReference type="InterPro" id="IPR029063">
    <property type="entry name" value="SAM-dependent_MTases_sf"/>
</dbReference>
<dbReference type="GO" id="GO:0008168">
    <property type="term" value="F:methyltransferase activity"/>
    <property type="evidence" value="ECO:0007669"/>
    <property type="project" value="UniProtKB-KW"/>
</dbReference>
<accession>A0A239D9B1</accession>
<dbReference type="InterPro" id="IPR026913">
    <property type="entry name" value="METTL24"/>
</dbReference>
<protein>
    <submittedName>
        <fullName evidence="2">Methyltransferase, FkbM family</fullName>
    </submittedName>
</protein>
<reference evidence="2 3" key="1">
    <citation type="submission" date="2017-06" db="EMBL/GenBank/DDBJ databases">
        <authorList>
            <person name="Kim H.J."/>
            <person name="Triplett B.A."/>
        </authorList>
    </citation>
    <scope>NUCLEOTIDE SEQUENCE [LARGE SCALE GENOMIC DNA]</scope>
    <source>
        <strain evidence="2 3">DSM 11445</strain>
    </source>
</reference>
<gene>
    <name evidence="2" type="ORF">SAMN04488078_101010</name>
</gene>
<evidence type="ECO:0000259" key="1">
    <source>
        <dbReference type="Pfam" id="PF05050"/>
    </source>
</evidence>
<keyword evidence="2" id="KW-0489">Methyltransferase</keyword>
<name>A0A239D9B1_9RHOB</name>
<evidence type="ECO:0000313" key="3">
    <source>
        <dbReference type="Proteomes" id="UP000198440"/>
    </source>
</evidence>